<evidence type="ECO:0000313" key="4">
    <source>
        <dbReference type="Proteomes" id="UP000034581"/>
    </source>
</evidence>
<keyword evidence="1" id="KW-0472">Membrane</keyword>
<evidence type="ECO:0000313" key="3">
    <source>
        <dbReference type="EMBL" id="KKP69660.1"/>
    </source>
</evidence>
<feature type="transmembrane region" description="Helical" evidence="1">
    <location>
        <begin position="137"/>
        <end position="157"/>
    </location>
</feature>
<dbReference type="InterPro" id="IPR003593">
    <property type="entry name" value="AAA+_ATPase"/>
</dbReference>
<feature type="transmembrane region" description="Helical" evidence="1">
    <location>
        <begin position="46"/>
        <end position="65"/>
    </location>
</feature>
<feature type="transmembrane region" description="Helical" evidence="1">
    <location>
        <begin position="96"/>
        <end position="116"/>
    </location>
</feature>
<protein>
    <recommendedName>
        <fullName evidence="2">AAA+ ATPase domain-containing protein</fullName>
    </recommendedName>
</protein>
<dbReference type="PATRIC" id="fig|1618350.3.peg.691"/>
<dbReference type="Proteomes" id="UP000034581">
    <property type="component" value="Unassembled WGS sequence"/>
</dbReference>
<evidence type="ECO:0000256" key="1">
    <source>
        <dbReference type="SAM" id="Phobius"/>
    </source>
</evidence>
<organism evidence="3 4">
    <name type="scientific">candidate division CPR3 bacterium GW2011_GWF2_35_18</name>
    <dbReference type="NCBI Taxonomy" id="1618350"/>
    <lineage>
        <taxon>Bacteria</taxon>
        <taxon>Bacteria division CPR3</taxon>
    </lineage>
</organism>
<feature type="transmembrane region" description="Helical" evidence="1">
    <location>
        <begin position="163"/>
        <end position="180"/>
    </location>
</feature>
<dbReference type="STRING" id="1618350.UR67_C0004G0057"/>
<feature type="transmembrane region" description="Helical" evidence="1">
    <location>
        <begin position="16"/>
        <end position="34"/>
    </location>
</feature>
<reference evidence="3 4" key="1">
    <citation type="journal article" date="2015" name="Nature">
        <title>rRNA introns, odd ribosomes, and small enigmatic genomes across a large radiation of phyla.</title>
        <authorList>
            <person name="Brown C.T."/>
            <person name="Hug L.A."/>
            <person name="Thomas B.C."/>
            <person name="Sharon I."/>
            <person name="Castelle C.J."/>
            <person name="Singh A."/>
            <person name="Wilkins M.J."/>
            <person name="Williams K.H."/>
            <person name="Banfield J.F."/>
        </authorList>
    </citation>
    <scope>NUCLEOTIDE SEQUENCE [LARGE SCALE GENOMIC DNA]</scope>
</reference>
<dbReference type="PANTHER" id="PTHR42957:SF1">
    <property type="entry name" value="HELICASE MJ1565-RELATED"/>
    <property type="match status" value="1"/>
</dbReference>
<dbReference type="AlphaFoldDB" id="A0A0G0E343"/>
<dbReference type="InterPro" id="IPR027417">
    <property type="entry name" value="P-loop_NTPase"/>
</dbReference>
<gene>
    <name evidence="3" type="ORF">UR67_C0004G0057</name>
</gene>
<dbReference type="PANTHER" id="PTHR42957">
    <property type="entry name" value="HELICASE MJ1565-RELATED"/>
    <property type="match status" value="1"/>
</dbReference>
<name>A0A0G0E343_UNCC3</name>
<sequence>MKDLFKNISFLTKNRFIIFGIFFVVFVIVQYFSFGTFLPSTETKDLWFYSGIFMIMFSILFVEPYYTSPKNVITNVIPLLLVFLAIKTSFENIVFWWTTIVILILLLAASIIALSLDDKDKSPDYWGNKVATKLKDVVVIIGQGRVLYSSVFIYFLLTYHSIQNLYTLILFILWFCILSINPKNIHGSFAISIKKDVGDQIGEIFGVQSKKIFLVKLLKDRKSIKKFDVVKFMYSMQDTIDFIITGIVFDTYLLNQGKWAKILQLGEIEKKGGKLEKNMVYKIIDSEEVDTTNKELNVDSLVGIVIENSTIGKIKFEYSKKSDDLQEGDLLELKVGDKRLFYQVIAGSTEKEKLEAQNETGFIEGEAIQLGEWQNDKLSFQKFGWVPSINTPVFKANTSDIKVKSFKYPEYKLGIIPNTTLPSVINLDHAVSHHMALLGVTGSGKSFLAREIIKELTKDTKIICVDFTGEWKTELENIKVIVTVLNKDNIDNFLNGSDKIGIVELPVMSNTVEVINATEKLFEAIFNFSKKKYDEKTPTKISLVLEEAHTIVPEASFLGVNNFDSKAIVNKMGQIALQGRKYGIGLLVIAQRTANVSKTILTQCNTVICFQAFDETSFNFLGNYVGKDLVLTLPNLKQYNAIVAGKAVKSNVPMIIDLTRKV</sequence>
<feature type="domain" description="AAA+ ATPase" evidence="2">
    <location>
        <begin position="431"/>
        <end position="583"/>
    </location>
</feature>
<dbReference type="Gene3D" id="3.40.50.300">
    <property type="entry name" value="P-loop containing nucleotide triphosphate hydrolases"/>
    <property type="match status" value="1"/>
</dbReference>
<dbReference type="CDD" id="cd01127">
    <property type="entry name" value="TrwB_TraG_TraD_VirD4"/>
    <property type="match status" value="1"/>
</dbReference>
<dbReference type="InterPro" id="IPR008571">
    <property type="entry name" value="HerA-like"/>
</dbReference>
<dbReference type="SMART" id="SM00382">
    <property type="entry name" value="AAA"/>
    <property type="match status" value="1"/>
</dbReference>
<accession>A0A0G0E343</accession>
<dbReference type="EMBL" id="LBQB01000004">
    <property type="protein sequence ID" value="KKP69660.1"/>
    <property type="molecule type" value="Genomic_DNA"/>
</dbReference>
<keyword evidence="1" id="KW-0812">Transmembrane</keyword>
<dbReference type="SUPFAM" id="SSF52540">
    <property type="entry name" value="P-loop containing nucleoside triphosphate hydrolases"/>
    <property type="match status" value="1"/>
</dbReference>
<evidence type="ECO:0000259" key="2">
    <source>
        <dbReference type="SMART" id="SM00382"/>
    </source>
</evidence>
<dbReference type="InterPro" id="IPR002789">
    <property type="entry name" value="HerA_central"/>
</dbReference>
<comment type="caution">
    <text evidence="3">The sequence shown here is derived from an EMBL/GenBank/DDBJ whole genome shotgun (WGS) entry which is preliminary data.</text>
</comment>
<feature type="transmembrane region" description="Helical" evidence="1">
    <location>
        <begin position="72"/>
        <end position="90"/>
    </location>
</feature>
<keyword evidence="1" id="KW-1133">Transmembrane helix</keyword>
<dbReference type="Pfam" id="PF01935">
    <property type="entry name" value="DUF87"/>
    <property type="match status" value="1"/>
</dbReference>
<proteinExistence type="predicted"/>